<dbReference type="InterPro" id="IPR009467">
    <property type="entry name" value="Glycolipid-bd_prot_put"/>
</dbReference>
<proteinExistence type="predicted"/>
<organism evidence="1 2">
    <name type="scientific">Actinacidiphila polyblastidii</name>
    <dbReference type="NCBI Taxonomy" id="3110430"/>
    <lineage>
        <taxon>Bacteria</taxon>
        <taxon>Bacillati</taxon>
        <taxon>Actinomycetota</taxon>
        <taxon>Actinomycetes</taxon>
        <taxon>Kitasatosporales</taxon>
        <taxon>Streptomycetaceae</taxon>
        <taxon>Actinacidiphila</taxon>
    </lineage>
</organism>
<protein>
    <submittedName>
        <fullName evidence="1">Glycolipid-binding domain-containing protein</fullName>
    </submittedName>
</protein>
<evidence type="ECO:0000313" key="1">
    <source>
        <dbReference type="EMBL" id="MEE4543162.1"/>
    </source>
</evidence>
<evidence type="ECO:0000313" key="2">
    <source>
        <dbReference type="Proteomes" id="UP001344658"/>
    </source>
</evidence>
<dbReference type="EMBL" id="JAZEWV010000009">
    <property type="protein sequence ID" value="MEE4543162.1"/>
    <property type="molecule type" value="Genomic_DNA"/>
</dbReference>
<sequence>MAEMLTWRVSESDGLETAWLDLGGGTLRARGRAAGLLPQPYWLSYELETGADFVTRRLRVTAETAAGVRELDLRRAPDGGWTAGAEPLEGLDGALDCDLGLCPVTNTMPVLRHGLHQGGSERTFLMAWVRVPDLTVLPSVQTYTHLAPRHVRYASGGYRADLVLDEDGLVVEYPGMAARVERRPLPASSARLR</sequence>
<dbReference type="Pfam" id="PF06475">
    <property type="entry name" value="Glycolipid_bind"/>
    <property type="match status" value="1"/>
</dbReference>
<accession>A0ABU7PD08</accession>
<dbReference type="Proteomes" id="UP001344658">
    <property type="component" value="Unassembled WGS sequence"/>
</dbReference>
<dbReference type="RefSeq" id="WP_330795329.1">
    <property type="nucleotide sequence ID" value="NZ_JAZEWV010000009.1"/>
</dbReference>
<name>A0ABU7PD08_9ACTN</name>
<comment type="caution">
    <text evidence="1">The sequence shown here is derived from an EMBL/GenBank/DDBJ whole genome shotgun (WGS) entry which is preliminary data.</text>
</comment>
<gene>
    <name evidence="1" type="ORF">V2S66_14435</name>
</gene>
<dbReference type="SUPFAM" id="SSF159275">
    <property type="entry name" value="PA1994-like"/>
    <property type="match status" value="1"/>
</dbReference>
<keyword evidence="2" id="KW-1185">Reference proteome</keyword>
<reference evidence="1 2" key="1">
    <citation type="submission" date="2023-12" db="EMBL/GenBank/DDBJ databases">
        <title>Streptomyces sp. V4-01.</title>
        <authorList>
            <person name="Somphong A."/>
            <person name="Phongsopitanun W."/>
        </authorList>
    </citation>
    <scope>NUCLEOTIDE SEQUENCE [LARGE SCALE GENOMIC DNA]</scope>
    <source>
        <strain evidence="1 2">V4-01</strain>
    </source>
</reference>